<protein>
    <submittedName>
        <fullName evidence="3">Thioesterase</fullName>
    </submittedName>
</protein>
<dbReference type="AlphaFoldDB" id="A0A099EW41"/>
<dbReference type="STRING" id="690417.IC63_14440"/>
<accession>A0A099EW41</accession>
<proteinExistence type="inferred from homology"/>
<dbReference type="Gene3D" id="3.10.129.10">
    <property type="entry name" value="Hotdog Thioesterase"/>
    <property type="match status" value="1"/>
</dbReference>
<keyword evidence="2" id="KW-0378">Hydrolase</keyword>
<evidence type="ECO:0000256" key="1">
    <source>
        <dbReference type="ARBA" id="ARBA00005953"/>
    </source>
</evidence>
<organism evidence="3 4">
    <name type="scientific">Paracoccus sphaerophysae</name>
    <dbReference type="NCBI Taxonomy" id="690417"/>
    <lineage>
        <taxon>Bacteria</taxon>
        <taxon>Pseudomonadati</taxon>
        <taxon>Pseudomonadota</taxon>
        <taxon>Alphaproteobacteria</taxon>
        <taxon>Rhodobacterales</taxon>
        <taxon>Paracoccaceae</taxon>
        <taxon>Paracoccus</taxon>
    </lineage>
</organism>
<reference evidence="3 4" key="2">
    <citation type="submission" date="2014-10" db="EMBL/GenBank/DDBJ databases">
        <title>Paracoccus sanguinis sp. nov., isolated from clinical specimens of New York State patients.</title>
        <authorList>
            <person name="Mingle L.A."/>
            <person name="Cole J.A."/>
            <person name="Lapierre P."/>
            <person name="Musser K.A."/>
        </authorList>
    </citation>
    <scope>NUCLEOTIDE SEQUENCE [LARGE SCALE GENOMIC DNA]</scope>
    <source>
        <strain evidence="3 4">HAMBI 3106</strain>
    </source>
</reference>
<dbReference type="PIRSF" id="PIRSF003230">
    <property type="entry name" value="YbgC"/>
    <property type="match status" value="1"/>
</dbReference>
<comment type="similarity">
    <text evidence="1">Belongs to the 4-hydroxybenzoyl-CoA thioesterase family.</text>
</comment>
<dbReference type="GO" id="GO:0047617">
    <property type="term" value="F:fatty acyl-CoA hydrolase activity"/>
    <property type="evidence" value="ECO:0007669"/>
    <property type="project" value="TreeGrafter"/>
</dbReference>
<evidence type="ECO:0000313" key="3">
    <source>
        <dbReference type="EMBL" id="KGJ02600.1"/>
    </source>
</evidence>
<dbReference type="NCBIfam" id="TIGR02799">
    <property type="entry name" value="thio_ybgC"/>
    <property type="match status" value="1"/>
</dbReference>
<dbReference type="InterPro" id="IPR029069">
    <property type="entry name" value="HotDog_dom_sf"/>
</dbReference>
<evidence type="ECO:0000256" key="2">
    <source>
        <dbReference type="ARBA" id="ARBA00022801"/>
    </source>
</evidence>
<evidence type="ECO:0000313" key="4">
    <source>
        <dbReference type="Proteomes" id="UP000029917"/>
    </source>
</evidence>
<dbReference type="EMBL" id="JRKS01000065">
    <property type="protein sequence ID" value="KGJ02600.1"/>
    <property type="molecule type" value="Genomic_DNA"/>
</dbReference>
<sequence length="131" mass="15007">MSHRFPIRVYYEDTDLGQVVYYANYLKFIERGRSEWLRELGIDQQRLIRDEGLAFVVRRVEADYLRPARFDDALEVVTTLTSATGSRIQLDQAVTRDGETLFQSTVTLVCVDIRVMRAHRMPPALIGALGG</sequence>
<dbReference type="CDD" id="cd00586">
    <property type="entry name" value="4HBT"/>
    <property type="match status" value="1"/>
</dbReference>
<dbReference type="InterPro" id="IPR050563">
    <property type="entry name" value="4-hydroxybenzoyl-CoA_TE"/>
</dbReference>
<dbReference type="RefSeq" id="WP_036721367.1">
    <property type="nucleotide sequence ID" value="NZ_JRKS01000065.1"/>
</dbReference>
<dbReference type="Pfam" id="PF13279">
    <property type="entry name" value="4HBT_2"/>
    <property type="match status" value="1"/>
</dbReference>
<keyword evidence="4" id="KW-1185">Reference proteome</keyword>
<reference evidence="3 4" key="1">
    <citation type="submission" date="2014-09" db="EMBL/GenBank/DDBJ databases">
        <authorList>
            <person name="McGinnis J.M."/>
            <person name="Wolfgang W.J."/>
        </authorList>
    </citation>
    <scope>NUCLEOTIDE SEQUENCE [LARGE SCALE GENOMIC DNA]</scope>
    <source>
        <strain evidence="3 4">HAMBI 3106</strain>
    </source>
</reference>
<dbReference type="PANTHER" id="PTHR31793:SF37">
    <property type="entry name" value="ACYL-COA THIOESTER HYDROLASE YBGC"/>
    <property type="match status" value="1"/>
</dbReference>
<dbReference type="InterPro" id="IPR006684">
    <property type="entry name" value="YbgC/YbaW"/>
</dbReference>
<name>A0A099EW41_9RHOB</name>
<dbReference type="NCBIfam" id="TIGR00051">
    <property type="entry name" value="YbgC/FadM family acyl-CoA thioesterase"/>
    <property type="match status" value="1"/>
</dbReference>
<gene>
    <name evidence="3" type="ORF">IC63_14440</name>
</gene>
<dbReference type="Proteomes" id="UP000029917">
    <property type="component" value="Unassembled WGS sequence"/>
</dbReference>
<dbReference type="OrthoDB" id="9808429at2"/>
<dbReference type="FunFam" id="3.10.129.10:FF:000004">
    <property type="entry name" value="Tol-pal system-associated acyl-CoA thioesterase"/>
    <property type="match status" value="1"/>
</dbReference>
<dbReference type="InterPro" id="IPR014166">
    <property type="entry name" value="Tol-Pal_acyl-CoA_thioesterase"/>
</dbReference>
<comment type="caution">
    <text evidence="3">The sequence shown here is derived from an EMBL/GenBank/DDBJ whole genome shotgun (WGS) entry which is preliminary data.</text>
</comment>
<dbReference type="SUPFAM" id="SSF54637">
    <property type="entry name" value="Thioesterase/thiol ester dehydrase-isomerase"/>
    <property type="match status" value="1"/>
</dbReference>
<dbReference type="PANTHER" id="PTHR31793">
    <property type="entry name" value="4-HYDROXYBENZOYL-COA THIOESTERASE FAMILY MEMBER"/>
    <property type="match status" value="1"/>
</dbReference>